<comment type="caution">
    <text evidence="1">The sequence shown here is derived from an EMBL/GenBank/DDBJ whole genome shotgun (WGS) entry which is preliminary data.</text>
</comment>
<evidence type="ECO:0000313" key="1">
    <source>
        <dbReference type="EMBL" id="KAI4374928.1"/>
    </source>
</evidence>
<name>A0ACB9RBW7_9MYRT</name>
<proteinExistence type="predicted"/>
<sequence>MGRTVVCHNNDDGASDDGRRTLKISRKLLNGCNVAGKTSVPRKLRTAMKKRNCVSSSSTLTDLKKPSHLTHEDESPEKNIVKKFKRDVVLNSSPGKSFSGPMTKDEQEVVEVLFAMASMFPDSGSNQDAHCRHVSAQTDQLVLSDPMECSIKAEGTKRDSDLSVHSMEKEALSTSVNERKHGEETKSSVPTEELVINKITLQDKQSSEEPAKKEEPSTGSWFRSERSSSKTVGIDSGSCSLFGSQQPAETMQAFNRDAPKCESGLASCSRWQLLYPSFVKGVADKALPAWSIGLQMISNGSCNPQQTSTSKMPAWIDATDHSLKLTCKGANHLKASRNTSTRIPWKRCAAHVGIGYLIQELKGRDTKGSASMQYIHMNPEMDVNMGFRTQASLLKLRTSGLNGVILANAAEGKHEPMFNEFKGCLPCLEMIPKENNLQNLHSMVSKPEQQVYDFLSLSSGKNDIDPNSGGSTARTANMFGMSSYLSTDPVSTQGTHKALPTLNNHYSPHVNQASAAESQQLRLQLPIFLGSSGSTLHRKALVFCRRSSSNCNSRCFGLPRLITRACK</sequence>
<accession>A0ACB9RBW7</accession>
<organism evidence="1 2">
    <name type="scientific">Melastoma candidum</name>
    <dbReference type="NCBI Taxonomy" id="119954"/>
    <lineage>
        <taxon>Eukaryota</taxon>
        <taxon>Viridiplantae</taxon>
        <taxon>Streptophyta</taxon>
        <taxon>Embryophyta</taxon>
        <taxon>Tracheophyta</taxon>
        <taxon>Spermatophyta</taxon>
        <taxon>Magnoliopsida</taxon>
        <taxon>eudicotyledons</taxon>
        <taxon>Gunneridae</taxon>
        <taxon>Pentapetalae</taxon>
        <taxon>rosids</taxon>
        <taxon>malvids</taxon>
        <taxon>Myrtales</taxon>
        <taxon>Melastomataceae</taxon>
        <taxon>Melastomatoideae</taxon>
        <taxon>Melastomateae</taxon>
        <taxon>Melastoma</taxon>
    </lineage>
</organism>
<keyword evidence="2" id="KW-1185">Reference proteome</keyword>
<evidence type="ECO:0000313" key="2">
    <source>
        <dbReference type="Proteomes" id="UP001057402"/>
    </source>
</evidence>
<dbReference type="EMBL" id="CM042883">
    <property type="protein sequence ID" value="KAI4374928.1"/>
    <property type="molecule type" value="Genomic_DNA"/>
</dbReference>
<dbReference type="Proteomes" id="UP001057402">
    <property type="component" value="Chromosome 4"/>
</dbReference>
<reference evidence="2" key="1">
    <citation type="journal article" date="2023" name="Front. Plant Sci.">
        <title>Chromosomal-level genome assembly of Melastoma candidum provides insights into trichome evolution.</title>
        <authorList>
            <person name="Zhong Y."/>
            <person name="Wu W."/>
            <person name="Sun C."/>
            <person name="Zou P."/>
            <person name="Liu Y."/>
            <person name="Dai S."/>
            <person name="Zhou R."/>
        </authorList>
    </citation>
    <scope>NUCLEOTIDE SEQUENCE [LARGE SCALE GENOMIC DNA]</scope>
</reference>
<gene>
    <name evidence="1" type="ORF">MLD38_012864</name>
</gene>
<protein>
    <submittedName>
        <fullName evidence="1">Uncharacterized protein</fullName>
    </submittedName>
</protein>